<sequence length="306" mass="34655">MSNKYIRKALEAKKFYDQAIKQAKSGNFAYKLAAKSFESHLNELSQIELTSKINPAYEMLDFRVKATHLKTGNAPLDLVAKLTNEIRKTIGYAALRLMKGGINKKRIPKYLFQDLDLRLEGILPGSSRFIISAAAKRDLFDDGLSKGAIERVFSVLSSLGQGEEFLSSINDLGPSGAKSLRELLKLMKHHDAELELTWKYSGEEVKKWKGSKKDIESVTSSLEVTEITEQEKIVLHGTIELLSKRERIDLRINDNKLIKVLYPKSALSMVSELHLEQEVSLYCQVTETENPLTNESSIFYELLEIR</sequence>
<name>A0A7M1ATM3_9BACT</name>
<dbReference type="Proteomes" id="UP000593910">
    <property type="component" value="Chromosome"/>
</dbReference>
<dbReference type="KEGG" id="smax:FJR03_03010"/>
<protein>
    <submittedName>
        <fullName evidence="1">Uncharacterized protein</fullName>
    </submittedName>
</protein>
<accession>A0A7M1ATM3</accession>
<organism evidence="1 2">
    <name type="scientific">Sulfurimonas marina</name>
    <dbReference type="NCBI Taxonomy" id="2590551"/>
    <lineage>
        <taxon>Bacteria</taxon>
        <taxon>Pseudomonadati</taxon>
        <taxon>Campylobacterota</taxon>
        <taxon>Epsilonproteobacteria</taxon>
        <taxon>Campylobacterales</taxon>
        <taxon>Sulfurimonadaceae</taxon>
        <taxon>Sulfurimonas</taxon>
    </lineage>
</organism>
<dbReference type="EMBL" id="CP041165">
    <property type="protein sequence ID" value="QOP40764.1"/>
    <property type="molecule type" value="Genomic_DNA"/>
</dbReference>
<dbReference type="AlphaFoldDB" id="A0A7M1ATM3"/>
<dbReference type="RefSeq" id="WP_193114186.1">
    <property type="nucleotide sequence ID" value="NZ_CP041165.1"/>
</dbReference>
<evidence type="ECO:0000313" key="1">
    <source>
        <dbReference type="EMBL" id="QOP40764.1"/>
    </source>
</evidence>
<keyword evidence="2" id="KW-1185">Reference proteome</keyword>
<gene>
    <name evidence="1" type="ORF">FJR03_03010</name>
</gene>
<proteinExistence type="predicted"/>
<evidence type="ECO:0000313" key="2">
    <source>
        <dbReference type="Proteomes" id="UP000593910"/>
    </source>
</evidence>
<reference evidence="1 2" key="1">
    <citation type="submission" date="2019-06" db="EMBL/GenBank/DDBJ databases">
        <title>Sulfurimonas gotlandica sp. nov., a chemoautotrophic and psychrotolerant epsilonproteobacterium isolated from a pelagic redoxcline, and an emended description of the genus Sulfurimonas.</title>
        <authorList>
            <person name="Wang S."/>
            <person name="Jiang L."/>
            <person name="Shao Z."/>
        </authorList>
    </citation>
    <scope>NUCLEOTIDE SEQUENCE [LARGE SCALE GENOMIC DNA]</scope>
    <source>
        <strain evidence="1 2">B2</strain>
    </source>
</reference>